<evidence type="ECO:0000313" key="8">
    <source>
        <dbReference type="Proteomes" id="UP000477651"/>
    </source>
</evidence>
<comment type="subcellular location">
    <subcellularLocation>
        <location evidence="1">Cell membrane</location>
        <topology evidence="1">Multi-pass membrane protein</topology>
    </subcellularLocation>
</comment>
<keyword evidence="5 6" id="KW-0472">Membrane</keyword>
<sequence>MNTTQKILNTIAFICLLALGFALFSQHYLGMYPCAWCVLQRFILLVIAVVCLLSNLFRSTYFIRFFAFLSAGLSLSGVLSAWYQYNVAAKMLSCDMTFADVFMSRWTHLDATVPWLFGIFATCMDAQVSLFGIEYSLWSLGLFVLMTIASLIALFKKNTRHLFH</sequence>
<feature type="transmembrane region" description="Helical" evidence="6">
    <location>
        <begin position="65"/>
        <end position="83"/>
    </location>
</feature>
<dbReference type="GO" id="GO:0015035">
    <property type="term" value="F:protein-disulfide reductase activity"/>
    <property type="evidence" value="ECO:0007669"/>
    <property type="project" value="InterPro"/>
</dbReference>
<keyword evidence="2" id="KW-1003">Cell membrane</keyword>
<accession>A0A6L9Y5T1</accession>
<evidence type="ECO:0000256" key="3">
    <source>
        <dbReference type="ARBA" id="ARBA00022692"/>
    </source>
</evidence>
<reference evidence="7 8" key="1">
    <citation type="submission" date="2020-02" db="EMBL/GenBank/DDBJ databases">
        <title>Pelistega sp. NLN82 were isolated from wild rodents of the Hainan Island.</title>
        <authorList>
            <person name="Niu N."/>
            <person name="Zhou J."/>
        </authorList>
    </citation>
    <scope>NUCLEOTIDE SEQUENCE [LARGE SCALE GENOMIC DNA]</scope>
    <source>
        <strain evidence="7 8">NLN82</strain>
    </source>
</reference>
<dbReference type="RefSeq" id="WP_163763901.1">
    <property type="nucleotide sequence ID" value="NZ_JAAGYR010000003.1"/>
</dbReference>
<dbReference type="PANTHER" id="PTHR36570">
    <property type="entry name" value="DISULFIDE BOND FORMATION PROTEIN B"/>
    <property type="match status" value="1"/>
</dbReference>
<comment type="caution">
    <text evidence="7">The sequence shown here is derived from an EMBL/GenBank/DDBJ whole genome shotgun (WGS) entry which is preliminary data.</text>
</comment>
<gene>
    <name evidence="7" type="ORF">F9B74_02380</name>
</gene>
<proteinExistence type="predicted"/>
<dbReference type="InterPro" id="IPR003752">
    <property type="entry name" value="DiS_bond_form_DsbB/BdbC"/>
</dbReference>
<dbReference type="EMBL" id="JAAGYR010000003">
    <property type="protein sequence ID" value="NEN75174.1"/>
    <property type="molecule type" value="Genomic_DNA"/>
</dbReference>
<dbReference type="Pfam" id="PF02600">
    <property type="entry name" value="DsbB"/>
    <property type="match status" value="1"/>
</dbReference>
<feature type="transmembrane region" description="Helical" evidence="6">
    <location>
        <begin position="30"/>
        <end position="53"/>
    </location>
</feature>
<keyword evidence="8" id="KW-1185">Reference proteome</keyword>
<organism evidence="7 8">
    <name type="scientific">Pelistega ratti</name>
    <dbReference type="NCBI Taxonomy" id="2652177"/>
    <lineage>
        <taxon>Bacteria</taxon>
        <taxon>Pseudomonadati</taxon>
        <taxon>Pseudomonadota</taxon>
        <taxon>Betaproteobacteria</taxon>
        <taxon>Burkholderiales</taxon>
        <taxon>Alcaligenaceae</taxon>
        <taxon>Pelistega</taxon>
    </lineage>
</organism>
<dbReference type="GO" id="GO:0006457">
    <property type="term" value="P:protein folding"/>
    <property type="evidence" value="ECO:0007669"/>
    <property type="project" value="InterPro"/>
</dbReference>
<dbReference type="InterPro" id="IPR023380">
    <property type="entry name" value="DsbB-like_sf"/>
</dbReference>
<feature type="transmembrane region" description="Helical" evidence="6">
    <location>
        <begin position="135"/>
        <end position="155"/>
    </location>
</feature>
<dbReference type="InterPro" id="IPR050183">
    <property type="entry name" value="DsbB"/>
</dbReference>
<dbReference type="SUPFAM" id="SSF158442">
    <property type="entry name" value="DsbB-like"/>
    <property type="match status" value="1"/>
</dbReference>
<evidence type="ECO:0000256" key="5">
    <source>
        <dbReference type="ARBA" id="ARBA00023136"/>
    </source>
</evidence>
<name>A0A6L9Y5T1_9BURK</name>
<dbReference type="Gene3D" id="1.20.1550.10">
    <property type="entry name" value="DsbB-like"/>
    <property type="match status" value="1"/>
</dbReference>
<feature type="transmembrane region" description="Helical" evidence="6">
    <location>
        <begin position="7"/>
        <end position="24"/>
    </location>
</feature>
<keyword evidence="3 6" id="KW-0812">Transmembrane</keyword>
<evidence type="ECO:0000256" key="6">
    <source>
        <dbReference type="SAM" id="Phobius"/>
    </source>
</evidence>
<dbReference type="AlphaFoldDB" id="A0A6L9Y5T1"/>
<evidence type="ECO:0000313" key="7">
    <source>
        <dbReference type="EMBL" id="NEN75174.1"/>
    </source>
</evidence>
<dbReference type="Proteomes" id="UP000477651">
    <property type="component" value="Unassembled WGS sequence"/>
</dbReference>
<protein>
    <submittedName>
        <fullName evidence="7">Disulfide bond formation protein B</fullName>
    </submittedName>
</protein>
<evidence type="ECO:0000256" key="4">
    <source>
        <dbReference type="ARBA" id="ARBA00022989"/>
    </source>
</evidence>
<dbReference type="PANTHER" id="PTHR36570:SF3">
    <property type="entry name" value="DISULFIDE BOND FORMATION PROTEIN B"/>
    <property type="match status" value="1"/>
</dbReference>
<evidence type="ECO:0000256" key="2">
    <source>
        <dbReference type="ARBA" id="ARBA00022475"/>
    </source>
</evidence>
<dbReference type="GO" id="GO:0005886">
    <property type="term" value="C:plasma membrane"/>
    <property type="evidence" value="ECO:0007669"/>
    <property type="project" value="UniProtKB-SubCell"/>
</dbReference>
<keyword evidence="4 6" id="KW-1133">Transmembrane helix</keyword>
<evidence type="ECO:0000256" key="1">
    <source>
        <dbReference type="ARBA" id="ARBA00004651"/>
    </source>
</evidence>